<evidence type="ECO:0000313" key="4">
    <source>
        <dbReference type="Proteomes" id="UP001054252"/>
    </source>
</evidence>
<evidence type="ECO:0000256" key="1">
    <source>
        <dbReference type="SAM" id="Coils"/>
    </source>
</evidence>
<name>A0AAV5M7D6_9ROSI</name>
<keyword evidence="4" id="KW-1185">Reference proteome</keyword>
<comment type="caution">
    <text evidence="3">The sequence shown here is derived from an EMBL/GenBank/DDBJ whole genome shotgun (WGS) entry which is preliminary data.</text>
</comment>
<keyword evidence="1" id="KW-0175">Coiled coil</keyword>
<proteinExistence type="predicted"/>
<dbReference type="Proteomes" id="UP001054252">
    <property type="component" value="Unassembled WGS sequence"/>
</dbReference>
<feature type="coiled-coil region" evidence="1">
    <location>
        <begin position="97"/>
        <end position="196"/>
    </location>
</feature>
<organism evidence="3 4">
    <name type="scientific">Rubroshorea leprosula</name>
    <dbReference type="NCBI Taxonomy" id="152421"/>
    <lineage>
        <taxon>Eukaryota</taxon>
        <taxon>Viridiplantae</taxon>
        <taxon>Streptophyta</taxon>
        <taxon>Embryophyta</taxon>
        <taxon>Tracheophyta</taxon>
        <taxon>Spermatophyta</taxon>
        <taxon>Magnoliopsida</taxon>
        <taxon>eudicotyledons</taxon>
        <taxon>Gunneridae</taxon>
        <taxon>Pentapetalae</taxon>
        <taxon>rosids</taxon>
        <taxon>malvids</taxon>
        <taxon>Malvales</taxon>
        <taxon>Dipterocarpaceae</taxon>
        <taxon>Rubroshorea</taxon>
    </lineage>
</organism>
<evidence type="ECO:0008006" key="5">
    <source>
        <dbReference type="Google" id="ProtNLM"/>
    </source>
</evidence>
<reference evidence="3 4" key="1">
    <citation type="journal article" date="2021" name="Commun. Biol.">
        <title>The genome of Shorea leprosula (Dipterocarpaceae) highlights the ecological relevance of drought in aseasonal tropical rainforests.</title>
        <authorList>
            <person name="Ng K.K.S."/>
            <person name="Kobayashi M.J."/>
            <person name="Fawcett J.A."/>
            <person name="Hatakeyama M."/>
            <person name="Paape T."/>
            <person name="Ng C.H."/>
            <person name="Ang C.C."/>
            <person name="Tnah L.H."/>
            <person name="Lee C.T."/>
            <person name="Nishiyama T."/>
            <person name="Sese J."/>
            <person name="O'Brien M.J."/>
            <person name="Copetti D."/>
            <person name="Mohd Noor M.I."/>
            <person name="Ong R.C."/>
            <person name="Putra M."/>
            <person name="Sireger I.Z."/>
            <person name="Indrioko S."/>
            <person name="Kosugi Y."/>
            <person name="Izuno A."/>
            <person name="Isagi Y."/>
            <person name="Lee S.L."/>
            <person name="Shimizu K.K."/>
        </authorList>
    </citation>
    <scope>NUCLEOTIDE SEQUENCE [LARGE SCALE GENOMIC DNA]</scope>
    <source>
        <strain evidence="3">214</strain>
    </source>
</reference>
<accession>A0AAV5M7D6</accession>
<protein>
    <recommendedName>
        <fullName evidence="5">BZIP domain-containing protein</fullName>
    </recommendedName>
</protein>
<dbReference type="EMBL" id="BPVZ01000197">
    <property type="protein sequence ID" value="GKV45691.1"/>
    <property type="molecule type" value="Genomic_DNA"/>
</dbReference>
<evidence type="ECO:0000313" key="3">
    <source>
        <dbReference type="EMBL" id="GKV45691.1"/>
    </source>
</evidence>
<gene>
    <name evidence="3" type="ORF">SLEP1_g52749</name>
</gene>
<feature type="compositionally biased region" description="Polar residues" evidence="2">
    <location>
        <begin position="70"/>
        <end position="83"/>
    </location>
</feature>
<feature type="region of interest" description="Disordered" evidence="2">
    <location>
        <begin position="70"/>
        <end position="90"/>
    </location>
</feature>
<sequence length="247" mass="28223">MEEYLVDFAGGSERGNAHQQPSDDFSDIEVSFNLLDQGDKQSLDYITHALNGEDSSGMVQLGTLCPQATPATKNSIPNQSAWKSTVERKRAKDKAYRERLKKGKIEMKSNMETLTEENMLLKNENGALKGENTHMNQVLQSQAKEIDQLKNDLNRLKHEYKKQNALVQTLSDILVNSDLRKENQKLQNENDLLRRNMGMDSQRLQLMEENLKLKHEIKVLKVQVDALCEKLIIDNSKNHEQAQADMI</sequence>
<dbReference type="AlphaFoldDB" id="A0AAV5M7D6"/>
<evidence type="ECO:0000256" key="2">
    <source>
        <dbReference type="SAM" id="MobiDB-lite"/>
    </source>
</evidence>